<organism evidence="3 4">
    <name type="scientific">Corynebacterium efficiens (strain DSM 44549 / YS-314 / AJ 12310 / JCM 11189 / NBRC 100395)</name>
    <dbReference type="NCBI Taxonomy" id="196164"/>
    <lineage>
        <taxon>Bacteria</taxon>
        <taxon>Bacillati</taxon>
        <taxon>Actinomycetota</taxon>
        <taxon>Actinomycetes</taxon>
        <taxon>Mycobacteriales</taxon>
        <taxon>Corynebacteriaceae</taxon>
        <taxon>Corynebacterium</taxon>
    </lineage>
</organism>
<feature type="domain" description="DNA primase/polymerase bifunctional N-terminal" evidence="2">
    <location>
        <begin position="55"/>
        <end position="203"/>
    </location>
</feature>
<dbReference type="eggNOG" id="COG5519">
    <property type="taxonomic scope" value="Bacteria"/>
</dbReference>
<dbReference type="AlphaFoldDB" id="Q8FNI4"/>
<dbReference type="CDD" id="cd04859">
    <property type="entry name" value="Prim_Pol"/>
    <property type="match status" value="1"/>
</dbReference>
<evidence type="ECO:0000259" key="1">
    <source>
        <dbReference type="SMART" id="SM00942"/>
    </source>
</evidence>
<dbReference type="STRING" id="196164.gene:10742589"/>
<evidence type="ECO:0000313" key="4">
    <source>
        <dbReference type="Proteomes" id="UP000001409"/>
    </source>
</evidence>
<dbReference type="HOGENOM" id="CLU_057861_0_0_11"/>
<dbReference type="KEGG" id="cef:CE2160"/>
<feature type="domain" description="Primase C-terminal 1" evidence="1">
    <location>
        <begin position="231"/>
        <end position="291"/>
    </location>
</feature>
<evidence type="ECO:0000259" key="2">
    <source>
        <dbReference type="SMART" id="SM00943"/>
    </source>
</evidence>
<dbReference type="Proteomes" id="UP000001409">
    <property type="component" value="Chromosome"/>
</dbReference>
<dbReference type="SMART" id="SM00942">
    <property type="entry name" value="PriCT_1"/>
    <property type="match status" value="1"/>
</dbReference>
<keyword evidence="4" id="KW-1185">Reference proteome</keyword>
<name>Q8FNI4_COREF</name>
<dbReference type="SUPFAM" id="SSF56747">
    <property type="entry name" value="Prim-pol domain"/>
    <property type="match status" value="1"/>
</dbReference>
<dbReference type="Pfam" id="PF09250">
    <property type="entry name" value="Prim-Pol"/>
    <property type="match status" value="1"/>
</dbReference>
<evidence type="ECO:0000313" key="3">
    <source>
        <dbReference type="EMBL" id="BAC18970.1"/>
    </source>
</evidence>
<sequence length="293" mass="31409">MVAAMINAPTVQAGALLGVVDNQHQCSNPAGHNTPLKWDGSPETLPTNQWLPTAARRYAQLGFKVGPLNGKVPLTPNGFKDFTTDLAQVQAWWEKWPGANIGATPPKGMVVLDIDPRNGGWDTWVELGGLEVPDTLMMLTGSHGLHYWFTLPYSGDVRGTAGEGVDVKTHTGYVVVPPSVHPTTGMHYLIAHWCTPVVLPTWLRAHVYKPLPKPVQARRVQLGESPGAGLVATVEQAGEGQRNNVLHWAACRALEDGLDLTAELTTAAQSIGLSDMEIQRTLASAANTVGRAA</sequence>
<dbReference type="SMART" id="SM00943">
    <property type="entry name" value="Prim-Pol"/>
    <property type="match status" value="1"/>
</dbReference>
<reference evidence="3 4" key="1">
    <citation type="journal article" date="2003" name="Genome Res.">
        <title>Comparative complete genome sequence analysis of the amino acid replacements responsible for the thermostability of Corynebacterium efficiens.</title>
        <authorList>
            <person name="Nishio Y."/>
            <person name="Nakamura Y."/>
            <person name="Kawarabayasi Y."/>
            <person name="Usuda Y."/>
            <person name="Kimura E."/>
            <person name="Sugimoto S."/>
            <person name="Matsui K."/>
            <person name="Yamagishi A."/>
            <person name="Kikuchi H."/>
            <person name="Ikeo K."/>
            <person name="Gojobori T."/>
        </authorList>
    </citation>
    <scope>NUCLEOTIDE SEQUENCE [LARGE SCALE GENOMIC DNA]</scope>
    <source>
        <strain evidence="4">DSM 44549 / YS-314 / AJ 12310 / JCM 11189 / NBRC 100395</strain>
    </source>
</reference>
<accession>Q8FNI4</accession>
<proteinExistence type="predicted"/>
<evidence type="ECO:0008006" key="5">
    <source>
        <dbReference type="Google" id="ProtNLM"/>
    </source>
</evidence>
<dbReference type="InterPro" id="IPR014820">
    <property type="entry name" value="PriCT_1"/>
</dbReference>
<dbReference type="EMBL" id="BA000035">
    <property type="protein sequence ID" value="BAC18970.1"/>
    <property type="molecule type" value="Genomic_DNA"/>
</dbReference>
<protein>
    <recommendedName>
        <fullName evidence="5">DNA primase/polymerase bifunctional N-terminal domain-containing protein</fullName>
    </recommendedName>
</protein>
<dbReference type="InterPro" id="IPR015330">
    <property type="entry name" value="DNA_primase/pol_bifunc_N"/>
</dbReference>